<dbReference type="InterPro" id="IPR052913">
    <property type="entry name" value="Glycopeptide_resist_protein"/>
</dbReference>
<dbReference type="Gene3D" id="3.10.20.800">
    <property type="match status" value="1"/>
</dbReference>
<feature type="domain" description="YoaR-like putative peptidoglycan binding" evidence="2">
    <location>
        <begin position="100"/>
        <end position="214"/>
    </location>
</feature>
<feature type="transmembrane region" description="Helical" evidence="1">
    <location>
        <begin position="31"/>
        <end position="53"/>
    </location>
</feature>
<keyword evidence="1" id="KW-0812">Transmembrane</keyword>
<name>A0A2H0WA49_9BACT</name>
<dbReference type="Pfam" id="PF04294">
    <property type="entry name" value="VanW"/>
    <property type="match status" value="1"/>
</dbReference>
<evidence type="ECO:0000313" key="4">
    <source>
        <dbReference type="Proteomes" id="UP000230093"/>
    </source>
</evidence>
<keyword evidence="1" id="KW-0472">Membrane</keyword>
<dbReference type="InterPro" id="IPR038054">
    <property type="entry name" value="LD_TPept-like_central_sf"/>
</dbReference>
<dbReference type="PANTHER" id="PTHR35788">
    <property type="entry name" value="EXPORTED PROTEIN-RELATED"/>
    <property type="match status" value="1"/>
</dbReference>
<gene>
    <name evidence="3" type="ORF">COT75_00990</name>
</gene>
<sequence length="604" mass="68211">MIQKLARKLQVVKKIKKKLKKIKVFKPFKKIFLLGFGFILFFALIALSFYFIFRQKIFPGVKVANINLSAQSQTQAITNLKQASLIQKKILKLKHQDLTWEIDLSFLNFNYLSEATSRQAFDLGRSGNFSKDLKDKIQALKGNVNLDFEYQLNQNLLETAIASIAAQIDVPPISPSIKIIKDQKEKKIEITTGKEGKKLSQKETLKDINHRLQKLLPLYINLPVQKLQSNITQKQAEKTKTKAEKLLTKEMVLSYNDNSWQLEDKELIDFLDFENDFDEEKIASFTAQIGRSVNRLPQNALFSFAQGRVIEFKPAKDGQVLNIDKTNRLIKETLKTLEEEENTKTNIDLPVETSQPDVKTKEVNSLGINERLSKGESWFFGSISSRIHNLKLAASLLNGLLIAPGETFSLNLALGDVSAQTGFQKAWVIKEGKTVLGDGGGVCQVSTTLFRAALNAGLPIIERRAHAYRVSYYEQRSQVGLDATVFSPSPDLKIKNDTPGHILIQTYTDTANMKLTFELYGTSDGRKATISPSRIWDQTPPPPDLYQDDPTLPTGVVKQIDWKAWGAKAAFDWKVVRGNEVLQERTFYSNYQPWQAIFLKGTAG</sequence>
<proteinExistence type="predicted"/>
<dbReference type="AlphaFoldDB" id="A0A2H0WA49"/>
<dbReference type="InterPro" id="IPR022029">
    <property type="entry name" value="YoaR-like_PG-bd"/>
</dbReference>
<feature type="domain" description="YoaR-like putative peptidoglycan binding" evidence="2">
    <location>
        <begin position="260"/>
        <end position="340"/>
    </location>
</feature>
<keyword evidence="1" id="KW-1133">Transmembrane helix</keyword>
<dbReference type="Pfam" id="PF12229">
    <property type="entry name" value="PG_binding_4"/>
    <property type="match status" value="2"/>
</dbReference>
<dbReference type="PANTHER" id="PTHR35788:SF1">
    <property type="entry name" value="EXPORTED PROTEIN"/>
    <property type="match status" value="1"/>
</dbReference>
<dbReference type="Proteomes" id="UP000230093">
    <property type="component" value="Unassembled WGS sequence"/>
</dbReference>
<evidence type="ECO:0000256" key="1">
    <source>
        <dbReference type="SAM" id="Phobius"/>
    </source>
</evidence>
<evidence type="ECO:0000313" key="3">
    <source>
        <dbReference type="EMBL" id="PIS09541.1"/>
    </source>
</evidence>
<evidence type="ECO:0000259" key="2">
    <source>
        <dbReference type="Pfam" id="PF12229"/>
    </source>
</evidence>
<organism evidence="3 4">
    <name type="scientific">Candidatus Beckwithbacteria bacterium CG10_big_fil_rev_8_21_14_0_10_34_10</name>
    <dbReference type="NCBI Taxonomy" id="1974495"/>
    <lineage>
        <taxon>Bacteria</taxon>
        <taxon>Candidatus Beckwithiibacteriota</taxon>
    </lineage>
</organism>
<protein>
    <recommendedName>
        <fullName evidence="2">YoaR-like putative peptidoglycan binding domain-containing protein</fullName>
    </recommendedName>
</protein>
<comment type="caution">
    <text evidence="3">The sequence shown here is derived from an EMBL/GenBank/DDBJ whole genome shotgun (WGS) entry which is preliminary data.</text>
</comment>
<dbReference type="EMBL" id="PEZT01000004">
    <property type="protein sequence ID" value="PIS09541.1"/>
    <property type="molecule type" value="Genomic_DNA"/>
</dbReference>
<dbReference type="InterPro" id="IPR007391">
    <property type="entry name" value="Vancomycin_resist_VanW"/>
</dbReference>
<reference evidence="4" key="1">
    <citation type="submission" date="2017-09" db="EMBL/GenBank/DDBJ databases">
        <title>Depth-based differentiation of microbial function through sediment-hosted aquifers and enrichment of novel symbionts in the deep terrestrial subsurface.</title>
        <authorList>
            <person name="Probst A.J."/>
            <person name="Ladd B."/>
            <person name="Jarett J.K."/>
            <person name="Geller-Mcgrath D.E."/>
            <person name="Sieber C.M.K."/>
            <person name="Emerson J.B."/>
            <person name="Anantharaman K."/>
            <person name="Thomas B.C."/>
            <person name="Malmstrom R."/>
            <person name="Stieglmeier M."/>
            <person name="Klingl A."/>
            <person name="Woyke T."/>
            <person name="Ryan C.M."/>
            <person name="Banfield J.F."/>
        </authorList>
    </citation>
    <scope>NUCLEOTIDE SEQUENCE [LARGE SCALE GENOMIC DNA]</scope>
</reference>
<dbReference type="SUPFAM" id="SSF143985">
    <property type="entry name" value="L,D-transpeptidase pre-catalytic domain-like"/>
    <property type="match status" value="1"/>
</dbReference>
<accession>A0A2H0WA49</accession>